<name>A0ACD5HJ11_9PROT</name>
<dbReference type="Proteomes" id="UP001195965">
    <property type="component" value="Chromosome"/>
</dbReference>
<reference evidence="1 2" key="1">
    <citation type="journal article" date="2021" name="ISME J.">
        <title>Genomic evolution of the class Acidithiobacillia: deep-branching Proteobacteria living in extreme acidic conditions.</title>
        <authorList>
            <person name="Moya-Beltran A."/>
            <person name="Beard S."/>
            <person name="Rojas-Villalobos C."/>
            <person name="Issotta F."/>
            <person name="Gallardo Y."/>
            <person name="Ulloa R."/>
            <person name="Giaveno A."/>
            <person name="Degli Esposti M."/>
            <person name="Johnson D.B."/>
            <person name="Quatrini R."/>
        </authorList>
    </citation>
    <scope>NUCLEOTIDE SEQUENCE [LARGE SCALE GENOMIC DNA]</scope>
    <source>
        <strain evidence="1 2">GG1-14</strain>
    </source>
</reference>
<evidence type="ECO:0000313" key="1">
    <source>
        <dbReference type="EMBL" id="XRI74328.1"/>
    </source>
</evidence>
<evidence type="ECO:0000313" key="2">
    <source>
        <dbReference type="Proteomes" id="UP001195965"/>
    </source>
</evidence>
<proteinExistence type="predicted"/>
<protein>
    <submittedName>
        <fullName evidence="1">TonB family protein</fullName>
    </submittedName>
</protein>
<gene>
    <name evidence="1" type="ORF">HHS34_003785</name>
</gene>
<organism evidence="1 2">
    <name type="scientific">Acidithiobacillus montserratensis</name>
    <dbReference type="NCBI Taxonomy" id="2729135"/>
    <lineage>
        <taxon>Bacteria</taxon>
        <taxon>Pseudomonadati</taxon>
        <taxon>Pseudomonadota</taxon>
        <taxon>Acidithiobacillia</taxon>
        <taxon>Acidithiobacillales</taxon>
        <taxon>Acidithiobacillaceae</taxon>
        <taxon>Acidithiobacillus</taxon>
    </lineage>
</organism>
<dbReference type="EMBL" id="CP127526">
    <property type="protein sequence ID" value="XRI74328.1"/>
    <property type="molecule type" value="Genomic_DNA"/>
</dbReference>
<sequence>MMATDLRLLGELVKAPTAHGQHKALLLAAVIELSFLALIIWRSADQTPPPAAVQAPVTISLVPPTPAKPLPPLPKPKVQPQPIPKPVSKPIPHPAPRPAPQPVIKAAEKLPLPPSPMPSPVEAPTPKAIVTPPPPPSPAPASPAVREDYLAQVKGAIQAAVQFPESAKMLGENGRVLLHFSLHDGQISAIRILQKGSMSAFDSAAIAALREARLPMVPAGLKDKNFALSIWVEFKLNNQND</sequence>
<keyword evidence="2" id="KW-1185">Reference proteome</keyword>
<accession>A0ACD5HJ11</accession>